<keyword evidence="3" id="KW-1185">Reference proteome</keyword>
<protein>
    <recommendedName>
        <fullName evidence="4">MFS transporter</fullName>
    </recommendedName>
</protein>
<keyword evidence="1" id="KW-0812">Transmembrane</keyword>
<feature type="transmembrane region" description="Helical" evidence="1">
    <location>
        <begin position="115"/>
        <end position="134"/>
    </location>
</feature>
<dbReference type="Proteomes" id="UP001183619">
    <property type="component" value="Unassembled WGS sequence"/>
</dbReference>
<feature type="transmembrane region" description="Helical" evidence="1">
    <location>
        <begin position="55"/>
        <end position="72"/>
    </location>
</feature>
<keyword evidence="1" id="KW-1133">Transmembrane helix</keyword>
<dbReference type="EMBL" id="JAVDYF010000001">
    <property type="protein sequence ID" value="MDR7354921.1"/>
    <property type="molecule type" value="Genomic_DNA"/>
</dbReference>
<accession>A0ABU2B966</accession>
<organism evidence="2 3">
    <name type="scientific">Corynebacterium felinum</name>
    <dbReference type="NCBI Taxonomy" id="131318"/>
    <lineage>
        <taxon>Bacteria</taxon>
        <taxon>Bacillati</taxon>
        <taxon>Actinomycetota</taxon>
        <taxon>Actinomycetes</taxon>
        <taxon>Mycobacteriales</taxon>
        <taxon>Corynebacteriaceae</taxon>
        <taxon>Corynebacterium</taxon>
    </lineage>
</organism>
<dbReference type="Gene3D" id="1.20.1250.20">
    <property type="entry name" value="MFS general substrate transporter like domains"/>
    <property type="match status" value="1"/>
</dbReference>
<dbReference type="RefSeq" id="WP_277104721.1">
    <property type="nucleotide sequence ID" value="NZ_BAAAJS010000047.1"/>
</dbReference>
<feature type="transmembrane region" description="Helical" evidence="1">
    <location>
        <begin position="84"/>
        <end position="109"/>
    </location>
</feature>
<evidence type="ECO:0000313" key="3">
    <source>
        <dbReference type="Proteomes" id="UP001183619"/>
    </source>
</evidence>
<evidence type="ECO:0000313" key="2">
    <source>
        <dbReference type="EMBL" id="MDR7354921.1"/>
    </source>
</evidence>
<dbReference type="InterPro" id="IPR036259">
    <property type="entry name" value="MFS_trans_sf"/>
</dbReference>
<comment type="caution">
    <text evidence="2">The sequence shown here is derived from an EMBL/GenBank/DDBJ whole genome shotgun (WGS) entry which is preliminary data.</text>
</comment>
<feature type="transmembrane region" description="Helical" evidence="1">
    <location>
        <begin position="155"/>
        <end position="178"/>
    </location>
</feature>
<name>A0ABU2B966_9CORY</name>
<keyword evidence="1" id="KW-0472">Membrane</keyword>
<proteinExistence type="predicted"/>
<reference evidence="2 3" key="1">
    <citation type="submission" date="2023-07" db="EMBL/GenBank/DDBJ databases">
        <title>Sequencing the genomes of 1000 actinobacteria strains.</title>
        <authorList>
            <person name="Klenk H.-P."/>
        </authorList>
    </citation>
    <scope>NUCLEOTIDE SEQUENCE [LARGE SCALE GENOMIC DNA]</scope>
    <source>
        <strain evidence="2 3">DSM 44508</strain>
    </source>
</reference>
<gene>
    <name evidence="2" type="ORF">J2S37_001459</name>
</gene>
<sequence length="194" mass="21719">MKTKHNNSSKHLARVAKLVIAIGLLESFSVNFSMMALFIWLTIEFLPQTSLNPAATSTIFMAVAGLSIFLLTKRIGSTVDRFKPYRLFVSTQVMNLVLLPAMALLVMYAQPNHPFTVLVILLVLDLLISARSSTYDSAVNVFIAHRVDENVRTDYYMWDFRIGLIAVFTAPVAASYAAEKSIYLALESVQVFLY</sequence>
<feature type="transmembrane region" description="Helical" evidence="1">
    <location>
        <begin position="20"/>
        <end position="43"/>
    </location>
</feature>
<evidence type="ECO:0000256" key="1">
    <source>
        <dbReference type="SAM" id="Phobius"/>
    </source>
</evidence>
<evidence type="ECO:0008006" key="4">
    <source>
        <dbReference type="Google" id="ProtNLM"/>
    </source>
</evidence>
<dbReference type="SUPFAM" id="SSF103473">
    <property type="entry name" value="MFS general substrate transporter"/>
    <property type="match status" value="1"/>
</dbReference>